<dbReference type="PANTHER" id="PTHR47967">
    <property type="entry name" value="OS07G0603500 PROTEIN-RELATED"/>
    <property type="match status" value="1"/>
</dbReference>
<name>A0AAN9F9L5_CROPI</name>
<protein>
    <recommendedName>
        <fullName evidence="7">Peptidase A1 domain-containing protein</fullName>
    </recommendedName>
</protein>
<comment type="similarity">
    <text evidence="1">Belongs to the peptidase A1 family.</text>
</comment>
<dbReference type="Pfam" id="PF14541">
    <property type="entry name" value="TAXi_C"/>
    <property type="match status" value="1"/>
</dbReference>
<keyword evidence="5" id="KW-0325">Glycoprotein</keyword>
<keyword evidence="4" id="KW-0378">Hydrolase</keyword>
<dbReference type="Gene3D" id="2.40.70.10">
    <property type="entry name" value="Acid Proteases"/>
    <property type="match status" value="2"/>
</dbReference>
<feature type="domain" description="Peptidase A1" evidence="7">
    <location>
        <begin position="110"/>
        <end position="473"/>
    </location>
</feature>
<dbReference type="PANTHER" id="PTHR47967:SF128">
    <property type="entry name" value="ASPARTIC PROTEINASE CDR1-LIKE"/>
    <property type="match status" value="1"/>
</dbReference>
<dbReference type="SUPFAM" id="SSF50630">
    <property type="entry name" value="Acid proteases"/>
    <property type="match status" value="1"/>
</dbReference>
<dbReference type="AlphaFoldDB" id="A0AAN9F9L5"/>
<evidence type="ECO:0000259" key="7">
    <source>
        <dbReference type="PROSITE" id="PS51767"/>
    </source>
</evidence>
<dbReference type="InterPro" id="IPR001969">
    <property type="entry name" value="Aspartic_peptidase_AS"/>
</dbReference>
<feature type="signal peptide" evidence="6">
    <location>
        <begin position="1"/>
        <end position="23"/>
    </location>
</feature>
<dbReference type="InterPro" id="IPR033121">
    <property type="entry name" value="PEPTIDASE_A1"/>
</dbReference>
<accession>A0AAN9F9L5</accession>
<sequence length="481" mass="54004">MASNIPMMSIVFVFLLSLCSVYSSNSSPSHSPTGFTLEVIPPYSPKSPLFIPNLTSEERMQMMFQHSHERAKYLDAAMLSSKSSNGSEEYSLEADTITQIPIKQLQKYSIVVEVGIGTFGNNNAYESYFLTMDTGSGTIWTQCEGCKYQHCYPQMKPYFPRRESKTYQEFKPTEYYTTTHPAEGTNSSGVLATETFTFTSSSSKSSSRQKKLANIVFGCGFQNYDTNSELDKTRGELSTYPIAGVFAMALSLEREDYSFIKQVEDKIGGRFSYCFVSRPIYGTTPPPMYLKFGSDIKEPRKFSTVPLYLKEKHGGYFVKLEGLGVNGERLNIDPKVFSSRDSTRLGPGGLLLDSGSEFSYIVKAAHDVLTKKIDSYFANFKKLVTKEGGVCYRRKNILGFTPVIPHVTLYLEGGAKLNLDPQSTFHYITKTEPYSQEAFCLGFIPKPFSLLGALQQVNHRFIYNVKSKTLQFKRVDCAEDG</sequence>
<evidence type="ECO:0000313" key="8">
    <source>
        <dbReference type="EMBL" id="KAK7270121.1"/>
    </source>
</evidence>
<keyword evidence="3" id="KW-0064">Aspartyl protease</keyword>
<proteinExistence type="inferred from homology"/>
<dbReference type="InterPro" id="IPR051708">
    <property type="entry name" value="Plant_Aspart_Prot_A1"/>
</dbReference>
<evidence type="ECO:0000256" key="6">
    <source>
        <dbReference type="SAM" id="SignalP"/>
    </source>
</evidence>
<dbReference type="Proteomes" id="UP001372338">
    <property type="component" value="Unassembled WGS sequence"/>
</dbReference>
<dbReference type="Pfam" id="PF14543">
    <property type="entry name" value="TAXi_N"/>
    <property type="match status" value="2"/>
</dbReference>
<dbReference type="InterPro" id="IPR032861">
    <property type="entry name" value="TAXi_N"/>
</dbReference>
<evidence type="ECO:0000313" key="9">
    <source>
        <dbReference type="Proteomes" id="UP001372338"/>
    </source>
</evidence>
<dbReference type="GO" id="GO:0004190">
    <property type="term" value="F:aspartic-type endopeptidase activity"/>
    <property type="evidence" value="ECO:0007669"/>
    <property type="project" value="UniProtKB-KW"/>
</dbReference>
<evidence type="ECO:0000256" key="3">
    <source>
        <dbReference type="ARBA" id="ARBA00022750"/>
    </source>
</evidence>
<dbReference type="PROSITE" id="PS51767">
    <property type="entry name" value="PEPTIDASE_A1"/>
    <property type="match status" value="1"/>
</dbReference>
<dbReference type="GO" id="GO:0006508">
    <property type="term" value="P:proteolysis"/>
    <property type="evidence" value="ECO:0007669"/>
    <property type="project" value="UniProtKB-KW"/>
</dbReference>
<evidence type="ECO:0000256" key="4">
    <source>
        <dbReference type="ARBA" id="ARBA00022801"/>
    </source>
</evidence>
<evidence type="ECO:0000256" key="1">
    <source>
        <dbReference type="ARBA" id="ARBA00007447"/>
    </source>
</evidence>
<comment type="caution">
    <text evidence="8">The sequence shown here is derived from an EMBL/GenBank/DDBJ whole genome shotgun (WGS) entry which is preliminary data.</text>
</comment>
<dbReference type="GO" id="GO:0005576">
    <property type="term" value="C:extracellular region"/>
    <property type="evidence" value="ECO:0007669"/>
    <property type="project" value="TreeGrafter"/>
</dbReference>
<reference evidence="8 9" key="1">
    <citation type="submission" date="2024-01" db="EMBL/GenBank/DDBJ databases">
        <title>The genomes of 5 underutilized Papilionoideae crops provide insights into root nodulation and disease resistanc.</title>
        <authorList>
            <person name="Yuan L."/>
        </authorList>
    </citation>
    <scope>NUCLEOTIDE SEQUENCE [LARGE SCALE GENOMIC DNA]</scope>
    <source>
        <strain evidence="8">ZHUSHIDOU_FW_LH</strain>
        <tissue evidence="8">Leaf</tissue>
    </source>
</reference>
<dbReference type="PROSITE" id="PS00141">
    <property type="entry name" value="ASP_PROTEASE"/>
    <property type="match status" value="1"/>
</dbReference>
<keyword evidence="2" id="KW-0645">Protease</keyword>
<keyword evidence="9" id="KW-1185">Reference proteome</keyword>
<evidence type="ECO:0000256" key="2">
    <source>
        <dbReference type="ARBA" id="ARBA00022670"/>
    </source>
</evidence>
<dbReference type="InterPro" id="IPR021109">
    <property type="entry name" value="Peptidase_aspartic_dom_sf"/>
</dbReference>
<feature type="chain" id="PRO_5042993613" description="Peptidase A1 domain-containing protein" evidence="6">
    <location>
        <begin position="24"/>
        <end position="481"/>
    </location>
</feature>
<organism evidence="8 9">
    <name type="scientific">Crotalaria pallida</name>
    <name type="common">Smooth rattlebox</name>
    <name type="synonym">Crotalaria striata</name>
    <dbReference type="NCBI Taxonomy" id="3830"/>
    <lineage>
        <taxon>Eukaryota</taxon>
        <taxon>Viridiplantae</taxon>
        <taxon>Streptophyta</taxon>
        <taxon>Embryophyta</taxon>
        <taxon>Tracheophyta</taxon>
        <taxon>Spermatophyta</taxon>
        <taxon>Magnoliopsida</taxon>
        <taxon>eudicotyledons</taxon>
        <taxon>Gunneridae</taxon>
        <taxon>Pentapetalae</taxon>
        <taxon>rosids</taxon>
        <taxon>fabids</taxon>
        <taxon>Fabales</taxon>
        <taxon>Fabaceae</taxon>
        <taxon>Papilionoideae</taxon>
        <taxon>50 kb inversion clade</taxon>
        <taxon>genistoids sensu lato</taxon>
        <taxon>core genistoids</taxon>
        <taxon>Crotalarieae</taxon>
        <taxon>Crotalaria</taxon>
    </lineage>
</organism>
<keyword evidence="6" id="KW-0732">Signal</keyword>
<dbReference type="CDD" id="cd05476">
    <property type="entry name" value="pepsin_A_like_plant"/>
    <property type="match status" value="1"/>
</dbReference>
<dbReference type="InterPro" id="IPR032799">
    <property type="entry name" value="TAXi_C"/>
</dbReference>
<dbReference type="EMBL" id="JAYWIO010000004">
    <property type="protein sequence ID" value="KAK7270121.1"/>
    <property type="molecule type" value="Genomic_DNA"/>
</dbReference>
<gene>
    <name evidence="8" type="ORF">RIF29_23037</name>
</gene>
<dbReference type="InterPro" id="IPR034161">
    <property type="entry name" value="Pepsin-like_plant"/>
</dbReference>
<evidence type="ECO:0000256" key="5">
    <source>
        <dbReference type="ARBA" id="ARBA00023180"/>
    </source>
</evidence>